<accession>A0A7W8DJB3</accession>
<dbReference type="Gene3D" id="2.40.50.100">
    <property type="match status" value="1"/>
</dbReference>
<reference evidence="1 2" key="1">
    <citation type="submission" date="2020-08" db="EMBL/GenBank/DDBJ databases">
        <title>Genomic Encyclopedia of Type Strains, Phase IV (KMG-IV): sequencing the most valuable type-strain genomes for metagenomic binning, comparative biology and taxonomic classification.</title>
        <authorList>
            <person name="Goeker M."/>
        </authorList>
    </citation>
    <scope>NUCLEOTIDE SEQUENCE [LARGE SCALE GENOMIC DNA]</scope>
    <source>
        <strain evidence="1 2">DSM 12252</strain>
    </source>
</reference>
<sequence length="317" mass="34264">MKTHGLLLPLIAACGIAYTGISIARTQPRRELTQPPSPAPRSAFATTVAAVGLVEPRSENIAVGSHRPGIVERVLVRAGDVVKAGAPLAVLDQRELNSQLAAARAREAESQAQVTVADATLAEARDLLRFLENIRDTRAISEEQTTGRRRTVDIAAARALAARASLESARAAVEIAQTEIDRSTIRAPIDATVLRVNLRPGETVTTQPVADPYFILGDVAELHVRVDVDEHEAWRLKAGSLAQARVRGNAAQSCDLAFLRFEPYVIPKRSLTGAATERVDTRVLQVIYRLQNHAAVTLYPGQQVDVFIDADGGERIQ</sequence>
<gene>
    <name evidence="1" type="ORF">HNQ65_001522</name>
</gene>
<evidence type="ECO:0000313" key="1">
    <source>
        <dbReference type="EMBL" id="MBB5031954.1"/>
    </source>
</evidence>
<dbReference type="RefSeq" id="WP_184338878.1">
    <property type="nucleotide sequence ID" value="NZ_JACHIG010000002.1"/>
</dbReference>
<dbReference type="Gene3D" id="2.40.30.170">
    <property type="match status" value="1"/>
</dbReference>
<dbReference type="GO" id="GO:1990281">
    <property type="term" value="C:efflux pump complex"/>
    <property type="evidence" value="ECO:0007669"/>
    <property type="project" value="TreeGrafter"/>
</dbReference>
<comment type="caution">
    <text evidence="1">The sequence shown here is derived from an EMBL/GenBank/DDBJ whole genome shotgun (WGS) entry which is preliminary data.</text>
</comment>
<dbReference type="PANTHER" id="PTHR30469:SF15">
    <property type="entry name" value="HLYD FAMILY OF SECRETION PROTEINS"/>
    <property type="match status" value="1"/>
</dbReference>
<dbReference type="Proteomes" id="UP000590740">
    <property type="component" value="Unassembled WGS sequence"/>
</dbReference>
<dbReference type="EMBL" id="JACHIG010000002">
    <property type="protein sequence ID" value="MBB5031954.1"/>
    <property type="molecule type" value="Genomic_DNA"/>
</dbReference>
<evidence type="ECO:0000313" key="2">
    <source>
        <dbReference type="Proteomes" id="UP000590740"/>
    </source>
</evidence>
<dbReference type="GO" id="GO:0015562">
    <property type="term" value="F:efflux transmembrane transporter activity"/>
    <property type="evidence" value="ECO:0007669"/>
    <property type="project" value="TreeGrafter"/>
</dbReference>
<proteinExistence type="predicted"/>
<dbReference type="AlphaFoldDB" id="A0A7W8DJB3"/>
<protein>
    <submittedName>
        <fullName evidence="1">RND family efflux transporter MFP subunit</fullName>
    </submittedName>
</protein>
<dbReference type="Gene3D" id="1.10.287.470">
    <property type="entry name" value="Helix hairpin bin"/>
    <property type="match status" value="1"/>
</dbReference>
<organism evidence="1 2">
    <name type="scientific">Prosthecobacter vanneervenii</name>
    <dbReference type="NCBI Taxonomy" id="48466"/>
    <lineage>
        <taxon>Bacteria</taxon>
        <taxon>Pseudomonadati</taxon>
        <taxon>Verrucomicrobiota</taxon>
        <taxon>Verrucomicrobiia</taxon>
        <taxon>Verrucomicrobiales</taxon>
        <taxon>Verrucomicrobiaceae</taxon>
        <taxon>Prosthecobacter</taxon>
    </lineage>
</organism>
<keyword evidence="2" id="KW-1185">Reference proteome</keyword>
<dbReference type="PANTHER" id="PTHR30469">
    <property type="entry name" value="MULTIDRUG RESISTANCE PROTEIN MDTA"/>
    <property type="match status" value="1"/>
</dbReference>
<name>A0A7W8DJB3_9BACT</name>
<dbReference type="SUPFAM" id="SSF111369">
    <property type="entry name" value="HlyD-like secretion proteins"/>
    <property type="match status" value="1"/>
</dbReference>